<dbReference type="InterPro" id="IPR055342">
    <property type="entry name" value="MreC_beta-barrel_core"/>
</dbReference>
<name>A0A968G9Y5_9SPIO</name>
<keyword evidence="5" id="KW-0175">Coiled coil</keyword>
<dbReference type="Gene3D" id="2.40.10.340">
    <property type="entry name" value="Rod shape-determining protein MreC, domain 1"/>
    <property type="match status" value="1"/>
</dbReference>
<dbReference type="InterPro" id="IPR007221">
    <property type="entry name" value="MreC"/>
</dbReference>
<dbReference type="GO" id="GO:0005886">
    <property type="term" value="C:plasma membrane"/>
    <property type="evidence" value="ECO:0007669"/>
    <property type="project" value="TreeGrafter"/>
</dbReference>
<comment type="similarity">
    <text evidence="1">Belongs to the MreC family.</text>
</comment>
<comment type="caution">
    <text evidence="7">The sequence shown here is derived from an EMBL/GenBank/DDBJ whole genome shotgun (WGS) entry which is preliminary data.</text>
</comment>
<dbReference type="AlphaFoldDB" id="A0A968G9Y5"/>
<protein>
    <recommendedName>
        <fullName evidence="2">Cell shape-determining protein MreC</fullName>
    </recommendedName>
    <alternativeName>
        <fullName evidence="4">Cell shape protein MreC</fullName>
    </alternativeName>
</protein>
<evidence type="ECO:0000256" key="1">
    <source>
        <dbReference type="ARBA" id="ARBA00009369"/>
    </source>
</evidence>
<evidence type="ECO:0000313" key="8">
    <source>
        <dbReference type="Proteomes" id="UP000711995"/>
    </source>
</evidence>
<dbReference type="PANTHER" id="PTHR34138:SF1">
    <property type="entry name" value="CELL SHAPE-DETERMINING PROTEIN MREC"/>
    <property type="match status" value="1"/>
</dbReference>
<evidence type="ECO:0000256" key="2">
    <source>
        <dbReference type="ARBA" id="ARBA00013855"/>
    </source>
</evidence>
<dbReference type="Proteomes" id="UP000711995">
    <property type="component" value="Unassembled WGS sequence"/>
</dbReference>
<keyword evidence="3" id="KW-0133">Cell shape</keyword>
<evidence type="ECO:0000256" key="4">
    <source>
        <dbReference type="ARBA" id="ARBA00032089"/>
    </source>
</evidence>
<sequence length="310" mass="34895">MMLYITLSIFMIMSRESGISQRITTSGVRVLSGVQTAIRWSFNLTEDGIRNLTEFWSIRKHYMKLQHKLEDYAEYELQAHRLTQENQRLRALLELPPMPGFQQMTAQIITWDPSNLQHGFMIGKGAHAGVVAKMLVLAYNSDRQVFGVIGRIAEVFPHSARVIPLSHPDSFLTVRIEPSGFEGLVNGGSWSGDRLLLRYISRNALPVLSIGDMAVTTTLRKYEGEAEMLIGDLYVGEVESIIDNPTLDSLEISLKSIVDIGRVEHVVVLKPNETSQLQSELDSVEQTRVYQDFYQTQEQAGLPARVLGES</sequence>
<dbReference type="GO" id="GO:0008360">
    <property type="term" value="P:regulation of cell shape"/>
    <property type="evidence" value="ECO:0007669"/>
    <property type="project" value="UniProtKB-KW"/>
</dbReference>
<keyword evidence="8" id="KW-1185">Reference proteome</keyword>
<evidence type="ECO:0000256" key="5">
    <source>
        <dbReference type="SAM" id="Coils"/>
    </source>
</evidence>
<accession>A0A968G9Y5</accession>
<evidence type="ECO:0000259" key="6">
    <source>
        <dbReference type="Pfam" id="PF04085"/>
    </source>
</evidence>
<evidence type="ECO:0000256" key="3">
    <source>
        <dbReference type="ARBA" id="ARBA00022960"/>
    </source>
</evidence>
<feature type="domain" description="Rod shape-determining protein MreC beta-barrel core" evidence="6">
    <location>
        <begin position="108"/>
        <end position="270"/>
    </location>
</feature>
<gene>
    <name evidence="7" type="ORF">HCT14_03220</name>
</gene>
<reference evidence="7 8" key="1">
    <citation type="submission" date="2020-03" db="EMBL/GenBank/DDBJ databases">
        <title>Spirochaetal bacteria isolated from arthropods constitute a novel genus Entomospira genus novum within the order Spirochaetales.</title>
        <authorList>
            <person name="Grana-Miraglia L."/>
            <person name="Sikutova S."/>
            <person name="Fingerle V."/>
            <person name="Sing A."/>
            <person name="Castillo-Ramirez S."/>
            <person name="Margos G."/>
            <person name="Rudolf I."/>
        </authorList>
    </citation>
    <scope>NUCLEOTIDE SEQUENCE [LARGE SCALE GENOMIC DNA]</scope>
    <source>
        <strain evidence="7 8">BR193</strain>
    </source>
</reference>
<dbReference type="Gene3D" id="2.40.10.350">
    <property type="entry name" value="Rod shape-determining protein MreC, domain 2"/>
    <property type="match status" value="1"/>
</dbReference>
<proteinExistence type="inferred from homology"/>
<dbReference type="InterPro" id="IPR042177">
    <property type="entry name" value="Cell/Rod_1"/>
</dbReference>
<evidence type="ECO:0000313" key="7">
    <source>
        <dbReference type="EMBL" id="NIZ40525.1"/>
    </source>
</evidence>
<dbReference type="PANTHER" id="PTHR34138">
    <property type="entry name" value="CELL SHAPE-DETERMINING PROTEIN MREC"/>
    <property type="match status" value="1"/>
</dbReference>
<dbReference type="InterPro" id="IPR042175">
    <property type="entry name" value="Cell/Rod_MreC_2"/>
</dbReference>
<dbReference type="Pfam" id="PF04085">
    <property type="entry name" value="MreC"/>
    <property type="match status" value="1"/>
</dbReference>
<dbReference type="EMBL" id="JAATLJ010000001">
    <property type="protein sequence ID" value="NIZ40525.1"/>
    <property type="molecule type" value="Genomic_DNA"/>
</dbReference>
<organism evidence="7 8">
    <name type="scientific">Entomospira entomophila</name>
    <dbReference type="NCBI Taxonomy" id="2719988"/>
    <lineage>
        <taxon>Bacteria</taxon>
        <taxon>Pseudomonadati</taxon>
        <taxon>Spirochaetota</taxon>
        <taxon>Spirochaetia</taxon>
        <taxon>Spirochaetales</taxon>
        <taxon>Spirochaetaceae</taxon>
        <taxon>Entomospira</taxon>
    </lineage>
</organism>
<feature type="coiled-coil region" evidence="5">
    <location>
        <begin position="65"/>
        <end position="92"/>
    </location>
</feature>